<dbReference type="SUPFAM" id="SSF48452">
    <property type="entry name" value="TPR-like"/>
    <property type="match status" value="1"/>
</dbReference>
<name>A0A7V6A372_9BACT</name>
<dbReference type="Pfam" id="PF14559">
    <property type="entry name" value="TPR_19"/>
    <property type="match status" value="1"/>
</dbReference>
<dbReference type="PROSITE" id="PS50005">
    <property type="entry name" value="TPR"/>
    <property type="match status" value="1"/>
</dbReference>
<keyword evidence="1" id="KW-0802">TPR repeat</keyword>
<accession>A0A7V6A372</accession>
<dbReference type="AlphaFoldDB" id="A0A7V6A372"/>
<feature type="chain" id="PRO_5030601357" evidence="2">
    <location>
        <begin position="24"/>
        <end position="506"/>
    </location>
</feature>
<dbReference type="InterPro" id="IPR011990">
    <property type="entry name" value="TPR-like_helical_dom_sf"/>
</dbReference>
<evidence type="ECO:0000256" key="1">
    <source>
        <dbReference type="PROSITE-ProRule" id="PRU00339"/>
    </source>
</evidence>
<evidence type="ECO:0000313" key="3">
    <source>
        <dbReference type="EMBL" id="HHS29404.1"/>
    </source>
</evidence>
<reference evidence="3" key="1">
    <citation type="journal article" date="2020" name="mSystems">
        <title>Genome- and Community-Level Interaction Insights into Carbon Utilization and Element Cycling Functions of Hydrothermarchaeota in Hydrothermal Sediment.</title>
        <authorList>
            <person name="Zhou Z."/>
            <person name="Liu Y."/>
            <person name="Xu W."/>
            <person name="Pan J."/>
            <person name="Luo Z.H."/>
            <person name="Li M."/>
        </authorList>
    </citation>
    <scope>NUCLEOTIDE SEQUENCE [LARGE SCALE GENOMIC DNA]</scope>
    <source>
        <strain evidence="3">SpSt-767</strain>
    </source>
</reference>
<feature type="signal peptide" evidence="2">
    <location>
        <begin position="1"/>
        <end position="23"/>
    </location>
</feature>
<dbReference type="EMBL" id="DTGR01000110">
    <property type="protein sequence ID" value="HHS29404.1"/>
    <property type="molecule type" value="Genomic_DNA"/>
</dbReference>
<evidence type="ECO:0000256" key="2">
    <source>
        <dbReference type="SAM" id="SignalP"/>
    </source>
</evidence>
<proteinExistence type="predicted"/>
<gene>
    <name evidence="3" type="ORF">ENV52_06850</name>
</gene>
<dbReference type="SMART" id="SM00028">
    <property type="entry name" value="TPR"/>
    <property type="match status" value="3"/>
</dbReference>
<dbReference type="Gene3D" id="1.25.40.10">
    <property type="entry name" value="Tetratricopeptide repeat domain"/>
    <property type="match status" value="2"/>
</dbReference>
<organism evidence="3">
    <name type="scientific">Desulfobacca acetoxidans</name>
    <dbReference type="NCBI Taxonomy" id="60893"/>
    <lineage>
        <taxon>Bacteria</taxon>
        <taxon>Pseudomonadati</taxon>
        <taxon>Thermodesulfobacteriota</taxon>
        <taxon>Desulfobaccia</taxon>
        <taxon>Desulfobaccales</taxon>
        <taxon>Desulfobaccaceae</taxon>
        <taxon>Desulfobacca</taxon>
    </lineage>
</organism>
<protein>
    <submittedName>
        <fullName evidence="3">Tetratricopeptide repeat protein</fullName>
    </submittedName>
</protein>
<keyword evidence="2" id="KW-0732">Signal</keyword>
<dbReference type="InterPro" id="IPR019734">
    <property type="entry name" value="TPR_rpt"/>
</dbReference>
<sequence length="506" mass="57312">MIVSIVLALLMSWGLAAPLDALAVPVAEQEVVAQAREELDRQNYEEALGLLTKAWREGLRTPEAAFLLGRTYRAMLRYQDARRYLEEAVRLRPGYREAQLLLADTLVGVNQPAQAIPVLQELEAAGYEPGHTAFILGMAFLKEKNYSQAAQHFHTAQQDPALAQSARVQEALALAGEKRFRDAKKTMTEAIGLNPESATAGFAQGYAAVLDRQIKDYQRFRFTASGGFDYDSNVSLQPGTSAGIIHPSGKNDVFWSLAASAEYNIMQPGPFALWAFYGYYQNFHQKVTNYDLWSNTAGVVPSYTWRNSRFWVPCIFNYSDVGYQPYNTSYSMAPTYLSLLTPKIGVEGGVNLGYRNYWFPAYFDEDQRSGGVLGGTLAGYYFLKEQEGYFQLRFTYERNWTKGKNWDSNLYRFGLAFLYPFTDRTKVRVTADFILQPYDNVWFNGVPLADNPKRNDNIFIGGFDITHKIYKGLEVNGHVYFVNDGSNVNLYTYNRVITGVQLGYRY</sequence>
<comment type="caution">
    <text evidence="3">The sequence shown here is derived from an EMBL/GenBank/DDBJ whole genome shotgun (WGS) entry which is preliminary data.</text>
</comment>
<feature type="repeat" description="TPR" evidence="1">
    <location>
        <begin position="62"/>
        <end position="95"/>
    </location>
</feature>